<dbReference type="Gene3D" id="2.60.120.260">
    <property type="entry name" value="Galactose-binding domain-like"/>
    <property type="match status" value="1"/>
</dbReference>
<comment type="similarity">
    <text evidence="2 6">Belongs to the glycosyl hydrolase 53 family.</text>
</comment>
<dbReference type="RefSeq" id="WP_185057322.1">
    <property type="nucleotide sequence ID" value="NZ_JACHGN010000046.1"/>
</dbReference>
<organism evidence="7 8">
    <name type="scientific">Thermocatellispora tengchongensis</name>
    <dbReference type="NCBI Taxonomy" id="1073253"/>
    <lineage>
        <taxon>Bacteria</taxon>
        <taxon>Bacillati</taxon>
        <taxon>Actinomycetota</taxon>
        <taxon>Actinomycetes</taxon>
        <taxon>Streptosporangiales</taxon>
        <taxon>Streptosporangiaceae</taxon>
        <taxon>Thermocatellispora</taxon>
    </lineage>
</organism>
<sequence>MRHLKRWAAAASATTLSLLTITMAQPIPANAAGPNLLANPGFESGLTGWTNIGTSGAAFTQTTNPRSGSTNLAHHANASWSVNTVQTLTGLTAGTYTLTAWIKNWGVSSAGLQAYGCGDTSQSIDLPVSSSWVQVSLAVSVRSASCTVGIWSNSNTSSVVADDFSFTRITPGSGGNLPVGGDVTYRRMTAAMGGTWANSSGKQQDVLDILAAKGFNLARIRIYNQPGNPVNVDGTDYKLQPGWQDLNDAVQNAKDAKARGMKTFISLHYSDFWTNPGLQKRPAAWVGYNQSQLESATYSFTANVLNTLIRNGVTPDFVSIGNEINDVVMDVSRISSPANYYGLLKKASDAVRAASPKSKIVIHLTTPDKTLYTNWINGAVTHGLSYDLMGISLYPFWTNMSIASLANFATWAAAASGKQVLVCEVGYPWTLSAQGAGEQTLIQGNGLDADGPENYGASTSGQLRYMQEYIRAMYNTGRVAGISYWDPILIDFGTGADPNGWVVGGDVAVEDTTFFDYNTPHRALSSLSAFNTW</sequence>
<dbReference type="PANTHER" id="PTHR34983">
    <property type="entry name" value="ARABINOGALACTAN ENDO-BETA-1,4-GALACTANASE A"/>
    <property type="match status" value="1"/>
</dbReference>
<protein>
    <recommendedName>
        <fullName evidence="3 6">Arabinogalactan endo-beta-1,4-galactanase</fullName>
        <ecNumber evidence="3 6">3.2.1.89</ecNumber>
    </recommendedName>
</protein>
<reference evidence="7 8" key="1">
    <citation type="submission" date="2020-08" db="EMBL/GenBank/DDBJ databases">
        <title>Genomic Encyclopedia of Type Strains, Phase IV (KMG-IV): sequencing the most valuable type-strain genomes for metagenomic binning, comparative biology and taxonomic classification.</title>
        <authorList>
            <person name="Goeker M."/>
        </authorList>
    </citation>
    <scope>NUCLEOTIDE SEQUENCE [LARGE SCALE GENOMIC DNA]</scope>
    <source>
        <strain evidence="7 8">DSM 45615</strain>
    </source>
</reference>
<dbReference type="EC" id="3.2.1.89" evidence="3 6"/>
<dbReference type="EMBL" id="JACHGN010000046">
    <property type="protein sequence ID" value="MBB5140552.1"/>
    <property type="molecule type" value="Genomic_DNA"/>
</dbReference>
<evidence type="ECO:0000313" key="7">
    <source>
        <dbReference type="EMBL" id="MBB5140552.1"/>
    </source>
</evidence>
<keyword evidence="4 6" id="KW-0378">Hydrolase</keyword>
<keyword evidence="5 6" id="KW-0326">Glycosidase</keyword>
<keyword evidence="6" id="KW-0732">Signal</keyword>
<name>A0A840PND4_9ACTN</name>
<proteinExistence type="inferred from homology"/>
<comment type="catalytic activity">
    <reaction evidence="1 6">
        <text>The enzyme specifically hydrolyzes (1-&gt;4)-beta-D-galactosidic linkages in type I arabinogalactans.</text>
        <dbReference type="EC" id="3.2.1.89"/>
    </reaction>
</comment>
<dbReference type="Gene3D" id="3.20.20.80">
    <property type="entry name" value="Glycosidases"/>
    <property type="match status" value="1"/>
</dbReference>
<gene>
    <name evidence="7" type="ORF">HNP84_010320</name>
</gene>
<evidence type="ECO:0000313" key="8">
    <source>
        <dbReference type="Proteomes" id="UP000578449"/>
    </source>
</evidence>
<accession>A0A840PND4</accession>
<evidence type="ECO:0000256" key="1">
    <source>
        <dbReference type="ARBA" id="ARBA00001695"/>
    </source>
</evidence>
<feature type="signal peptide" evidence="6">
    <location>
        <begin position="1"/>
        <end position="31"/>
    </location>
</feature>
<evidence type="ECO:0000256" key="3">
    <source>
        <dbReference type="ARBA" id="ARBA00012556"/>
    </source>
</evidence>
<evidence type="ECO:0000256" key="4">
    <source>
        <dbReference type="ARBA" id="ARBA00022801"/>
    </source>
</evidence>
<dbReference type="InterPro" id="IPR017853">
    <property type="entry name" value="GH"/>
</dbReference>
<evidence type="ECO:0000256" key="5">
    <source>
        <dbReference type="ARBA" id="ARBA00023295"/>
    </source>
</evidence>
<feature type="chain" id="PRO_5033100250" description="Arabinogalactan endo-beta-1,4-galactanase" evidence="6">
    <location>
        <begin position="32"/>
        <end position="533"/>
    </location>
</feature>
<dbReference type="InterPro" id="IPR008979">
    <property type="entry name" value="Galactose-bd-like_sf"/>
</dbReference>
<dbReference type="GO" id="GO:0015926">
    <property type="term" value="F:glucosidase activity"/>
    <property type="evidence" value="ECO:0007669"/>
    <property type="project" value="InterPro"/>
</dbReference>
<dbReference type="Pfam" id="PF07745">
    <property type="entry name" value="Glyco_hydro_53"/>
    <property type="match status" value="1"/>
</dbReference>
<dbReference type="Proteomes" id="UP000578449">
    <property type="component" value="Unassembled WGS sequence"/>
</dbReference>
<dbReference type="GO" id="GO:0031218">
    <property type="term" value="F:arabinogalactan endo-1,4-beta-galactosidase activity"/>
    <property type="evidence" value="ECO:0007669"/>
    <property type="project" value="UniProtKB-EC"/>
</dbReference>
<dbReference type="GO" id="GO:0045490">
    <property type="term" value="P:pectin catabolic process"/>
    <property type="evidence" value="ECO:0007669"/>
    <property type="project" value="TreeGrafter"/>
</dbReference>
<dbReference type="InterPro" id="IPR011683">
    <property type="entry name" value="Glyco_hydro_53"/>
</dbReference>
<dbReference type="AlphaFoldDB" id="A0A840PND4"/>
<evidence type="ECO:0000256" key="2">
    <source>
        <dbReference type="ARBA" id="ARBA00010687"/>
    </source>
</evidence>
<dbReference type="PANTHER" id="PTHR34983:SF1">
    <property type="entry name" value="ARABINOGALACTAN ENDO-BETA-1,4-GALACTANASE A"/>
    <property type="match status" value="1"/>
</dbReference>
<comment type="caution">
    <text evidence="7">The sequence shown here is derived from an EMBL/GenBank/DDBJ whole genome shotgun (WGS) entry which is preliminary data.</text>
</comment>
<dbReference type="SUPFAM" id="SSF49785">
    <property type="entry name" value="Galactose-binding domain-like"/>
    <property type="match status" value="1"/>
</dbReference>
<dbReference type="SUPFAM" id="SSF51445">
    <property type="entry name" value="(Trans)glycosidases"/>
    <property type="match status" value="1"/>
</dbReference>
<keyword evidence="8" id="KW-1185">Reference proteome</keyword>
<evidence type="ECO:0000256" key="6">
    <source>
        <dbReference type="RuleBase" id="RU361192"/>
    </source>
</evidence>